<evidence type="ECO:0000313" key="5">
    <source>
        <dbReference type="EMBL" id="MBC5786592.1"/>
    </source>
</evidence>
<dbReference type="PANTHER" id="PTHR43280">
    <property type="entry name" value="ARAC-FAMILY TRANSCRIPTIONAL REGULATOR"/>
    <property type="match status" value="1"/>
</dbReference>
<keyword evidence="2" id="KW-0238">DNA-binding</keyword>
<dbReference type="Proteomes" id="UP000649151">
    <property type="component" value="Unassembled WGS sequence"/>
</dbReference>
<dbReference type="SUPFAM" id="SSF46689">
    <property type="entry name" value="Homeodomain-like"/>
    <property type="match status" value="1"/>
</dbReference>
<keyword evidence="1" id="KW-0805">Transcription regulation</keyword>
<dbReference type="RefSeq" id="WP_186995875.1">
    <property type="nucleotide sequence ID" value="NZ_JACOQK010000001.1"/>
</dbReference>
<protein>
    <submittedName>
        <fullName evidence="5">AraC family transcriptional regulator</fullName>
    </submittedName>
</protein>
<evidence type="ECO:0000259" key="4">
    <source>
        <dbReference type="PROSITE" id="PS01124"/>
    </source>
</evidence>
<organism evidence="5 6">
    <name type="scientific">Clostridium facile</name>
    <dbReference type="NCBI Taxonomy" id="2763035"/>
    <lineage>
        <taxon>Bacteria</taxon>
        <taxon>Bacillati</taxon>
        <taxon>Bacillota</taxon>
        <taxon>Clostridia</taxon>
        <taxon>Eubacteriales</taxon>
        <taxon>Clostridiaceae</taxon>
        <taxon>Clostridium</taxon>
    </lineage>
</organism>
<dbReference type="InterPro" id="IPR037923">
    <property type="entry name" value="HTH-like"/>
</dbReference>
<dbReference type="InterPro" id="IPR018062">
    <property type="entry name" value="HTH_AraC-typ_CS"/>
</dbReference>
<gene>
    <name evidence="5" type="ORF">H8Z77_00940</name>
</gene>
<evidence type="ECO:0000256" key="1">
    <source>
        <dbReference type="ARBA" id="ARBA00023015"/>
    </source>
</evidence>
<reference evidence="5 6" key="1">
    <citation type="submission" date="2020-08" db="EMBL/GenBank/DDBJ databases">
        <title>Genome public.</title>
        <authorList>
            <person name="Liu C."/>
            <person name="Sun Q."/>
        </authorList>
    </citation>
    <scope>NUCLEOTIDE SEQUENCE [LARGE SCALE GENOMIC DNA]</scope>
    <source>
        <strain evidence="5 6">NSJ-27</strain>
    </source>
</reference>
<dbReference type="PRINTS" id="PR00032">
    <property type="entry name" value="HTHARAC"/>
</dbReference>
<dbReference type="InterPro" id="IPR009057">
    <property type="entry name" value="Homeodomain-like_sf"/>
</dbReference>
<dbReference type="Gene3D" id="1.10.10.60">
    <property type="entry name" value="Homeodomain-like"/>
    <property type="match status" value="2"/>
</dbReference>
<dbReference type="PROSITE" id="PS00041">
    <property type="entry name" value="HTH_ARAC_FAMILY_1"/>
    <property type="match status" value="1"/>
</dbReference>
<dbReference type="PANTHER" id="PTHR43280:SF2">
    <property type="entry name" value="HTH-TYPE TRANSCRIPTIONAL REGULATOR EXSA"/>
    <property type="match status" value="1"/>
</dbReference>
<evidence type="ECO:0000256" key="3">
    <source>
        <dbReference type="ARBA" id="ARBA00023163"/>
    </source>
</evidence>
<sequence>MDEINQALTSCDLLTGYLDPIIQKLIHNLPNILSSMSTQHSEKKETSSYVQLLGEYVMKPNENISVFLHWPDTKYAPISQRKVQHFHYHDFYEINYLYRGGVKNILQDTTIQQGCNQILLMNPYAYHDPKISDPDTLLFNILIRKEFSAEILSGYSPGNSNLINLFLDNSLGMGPLKPYLLFDNTPQINFILQQMILEYYQGQQYSQQVLYAKLIELWSLFARQQTEKFAQNEHNIPEDVTKILSYLCTHYATTNLSETAKQFGYSSNYLSQYLQRYTGYCYSDLIYNLKMQNATSYLIHSNFSLEEISERLGYSDVNYFRKIFKKKFGISPRAYRNQHKSNA</sequence>
<name>A0ABR7IN91_9CLOT</name>
<dbReference type="SMART" id="SM00342">
    <property type="entry name" value="HTH_ARAC"/>
    <property type="match status" value="1"/>
</dbReference>
<dbReference type="EMBL" id="JACOQK010000001">
    <property type="protein sequence ID" value="MBC5786592.1"/>
    <property type="molecule type" value="Genomic_DNA"/>
</dbReference>
<keyword evidence="3" id="KW-0804">Transcription</keyword>
<comment type="caution">
    <text evidence="5">The sequence shown here is derived from an EMBL/GenBank/DDBJ whole genome shotgun (WGS) entry which is preliminary data.</text>
</comment>
<keyword evidence="6" id="KW-1185">Reference proteome</keyword>
<proteinExistence type="predicted"/>
<dbReference type="PROSITE" id="PS01124">
    <property type="entry name" value="HTH_ARAC_FAMILY_2"/>
    <property type="match status" value="1"/>
</dbReference>
<evidence type="ECO:0000256" key="2">
    <source>
        <dbReference type="ARBA" id="ARBA00023125"/>
    </source>
</evidence>
<evidence type="ECO:0000313" key="6">
    <source>
        <dbReference type="Proteomes" id="UP000649151"/>
    </source>
</evidence>
<dbReference type="InterPro" id="IPR020449">
    <property type="entry name" value="Tscrpt_reg_AraC-type_HTH"/>
</dbReference>
<feature type="domain" description="HTH araC/xylS-type" evidence="4">
    <location>
        <begin position="241"/>
        <end position="338"/>
    </location>
</feature>
<accession>A0ABR7IN91</accession>
<dbReference type="SUPFAM" id="SSF51215">
    <property type="entry name" value="Regulatory protein AraC"/>
    <property type="match status" value="1"/>
</dbReference>
<dbReference type="Pfam" id="PF12833">
    <property type="entry name" value="HTH_18"/>
    <property type="match status" value="1"/>
</dbReference>
<dbReference type="InterPro" id="IPR018060">
    <property type="entry name" value="HTH_AraC"/>
</dbReference>